<sequence length="112" mass="12708">MSNEFKLHVNGAEIITHVEKQIAQCHKAVGRLEEEHAAIAKLPHRHGPHPHMFGGTTPDHVKDVIEQLEFLRDHVESDTDYVLTYHELQELQLVPMAPPSSFYAREIDLLGA</sequence>
<name>A0A0F8ZFX0_9ZZZZ</name>
<dbReference type="EMBL" id="LAZR01063752">
    <property type="protein sequence ID" value="KKK58881.1"/>
    <property type="molecule type" value="Genomic_DNA"/>
</dbReference>
<evidence type="ECO:0000313" key="1">
    <source>
        <dbReference type="EMBL" id="KKK58881.1"/>
    </source>
</evidence>
<organism evidence="1">
    <name type="scientific">marine sediment metagenome</name>
    <dbReference type="NCBI Taxonomy" id="412755"/>
    <lineage>
        <taxon>unclassified sequences</taxon>
        <taxon>metagenomes</taxon>
        <taxon>ecological metagenomes</taxon>
    </lineage>
</organism>
<dbReference type="AlphaFoldDB" id="A0A0F8ZFX0"/>
<comment type="caution">
    <text evidence="1">The sequence shown here is derived from an EMBL/GenBank/DDBJ whole genome shotgun (WGS) entry which is preliminary data.</text>
</comment>
<gene>
    <name evidence="1" type="ORF">LCGC14_3039960</name>
</gene>
<proteinExistence type="predicted"/>
<reference evidence="1" key="1">
    <citation type="journal article" date="2015" name="Nature">
        <title>Complex archaea that bridge the gap between prokaryotes and eukaryotes.</title>
        <authorList>
            <person name="Spang A."/>
            <person name="Saw J.H."/>
            <person name="Jorgensen S.L."/>
            <person name="Zaremba-Niedzwiedzka K."/>
            <person name="Martijn J."/>
            <person name="Lind A.E."/>
            <person name="van Eijk R."/>
            <person name="Schleper C."/>
            <person name="Guy L."/>
            <person name="Ettema T.J."/>
        </authorList>
    </citation>
    <scope>NUCLEOTIDE SEQUENCE</scope>
</reference>
<protein>
    <submittedName>
        <fullName evidence="1">Uncharacterized protein</fullName>
    </submittedName>
</protein>
<accession>A0A0F8ZFX0</accession>